<dbReference type="AlphaFoldDB" id="A0A0A9G328"/>
<organism evidence="1">
    <name type="scientific">Arundo donax</name>
    <name type="common">Giant reed</name>
    <name type="synonym">Donax arundinaceus</name>
    <dbReference type="NCBI Taxonomy" id="35708"/>
    <lineage>
        <taxon>Eukaryota</taxon>
        <taxon>Viridiplantae</taxon>
        <taxon>Streptophyta</taxon>
        <taxon>Embryophyta</taxon>
        <taxon>Tracheophyta</taxon>
        <taxon>Spermatophyta</taxon>
        <taxon>Magnoliopsida</taxon>
        <taxon>Liliopsida</taxon>
        <taxon>Poales</taxon>
        <taxon>Poaceae</taxon>
        <taxon>PACMAD clade</taxon>
        <taxon>Arundinoideae</taxon>
        <taxon>Arundineae</taxon>
        <taxon>Arundo</taxon>
    </lineage>
</organism>
<accession>A0A0A9G328</accession>
<protein>
    <submittedName>
        <fullName evidence="1">Uncharacterized protein</fullName>
    </submittedName>
</protein>
<reference evidence="1" key="2">
    <citation type="journal article" date="2015" name="Data Brief">
        <title>Shoot transcriptome of the giant reed, Arundo donax.</title>
        <authorList>
            <person name="Barrero R.A."/>
            <person name="Guerrero F.D."/>
            <person name="Moolhuijzen P."/>
            <person name="Goolsby J.A."/>
            <person name="Tidwell J."/>
            <person name="Bellgard S.E."/>
            <person name="Bellgard M.I."/>
        </authorList>
    </citation>
    <scope>NUCLEOTIDE SEQUENCE</scope>
    <source>
        <tissue evidence="1">Shoot tissue taken approximately 20 cm above the soil surface</tissue>
    </source>
</reference>
<reference evidence="1" key="1">
    <citation type="submission" date="2014-09" db="EMBL/GenBank/DDBJ databases">
        <authorList>
            <person name="Magalhaes I.L.F."/>
            <person name="Oliveira U."/>
            <person name="Santos F.R."/>
            <person name="Vidigal T.H.D.A."/>
            <person name="Brescovit A.D."/>
            <person name="Santos A.J."/>
        </authorList>
    </citation>
    <scope>NUCLEOTIDE SEQUENCE</scope>
    <source>
        <tissue evidence="1">Shoot tissue taken approximately 20 cm above the soil surface</tissue>
    </source>
</reference>
<name>A0A0A9G328_ARUDO</name>
<dbReference type="EMBL" id="GBRH01180012">
    <property type="protein sequence ID" value="JAE17884.1"/>
    <property type="molecule type" value="Transcribed_RNA"/>
</dbReference>
<proteinExistence type="predicted"/>
<sequence length="45" mass="5546">MICHYLARQSYSIYDDTYFSWIRANFFMPSKLVQSKRHFFPFSLC</sequence>
<evidence type="ECO:0000313" key="1">
    <source>
        <dbReference type="EMBL" id="JAE17884.1"/>
    </source>
</evidence>